<feature type="chain" id="PRO_5020842661" evidence="5">
    <location>
        <begin position="22"/>
        <end position="272"/>
    </location>
</feature>
<evidence type="ECO:0000256" key="1">
    <source>
        <dbReference type="ARBA" id="ARBA00011028"/>
    </source>
</evidence>
<comment type="caution">
    <text evidence="6">The sequence shown here is derived from an EMBL/GenBank/DDBJ whole genome shotgun (WGS) entry which is preliminary data.</text>
</comment>
<evidence type="ECO:0000256" key="2">
    <source>
        <dbReference type="ARBA" id="ARBA00022448"/>
    </source>
</evidence>
<dbReference type="Gene3D" id="3.40.50.1980">
    <property type="entry name" value="Nitrogenase molybdenum iron protein domain"/>
    <property type="match status" value="2"/>
</dbReference>
<dbReference type="PANTHER" id="PTHR42953:SF3">
    <property type="entry name" value="HIGH-AFFINITY ZINC UPTAKE SYSTEM PROTEIN ZNUA"/>
    <property type="match status" value="1"/>
</dbReference>
<keyword evidence="3 5" id="KW-0732">Signal</keyword>
<dbReference type="AlphaFoldDB" id="A0A4U8SC82"/>
<reference evidence="6 7" key="1">
    <citation type="journal article" date="2014" name="Genome Announc.">
        <title>Draft genome sequences of eight enterohepatic helicobacter species isolated from both laboratory and wild rodents.</title>
        <authorList>
            <person name="Sheh A."/>
            <person name="Shen Z."/>
            <person name="Fox J.G."/>
        </authorList>
    </citation>
    <scope>NUCLEOTIDE SEQUENCE [LARGE SCALE GENOMIC DNA]</scope>
    <source>
        <strain evidence="6 7">ATCC 700114</strain>
    </source>
</reference>
<dbReference type="RefSeq" id="WP_034344887.1">
    <property type="nucleotide sequence ID" value="NZ_FZNG01000024.1"/>
</dbReference>
<dbReference type="InterPro" id="IPR050492">
    <property type="entry name" value="Bact_metal-bind_prot9"/>
</dbReference>
<keyword evidence="4" id="KW-0175">Coiled coil</keyword>
<proteinExistence type="inferred from homology"/>
<evidence type="ECO:0000313" key="7">
    <source>
        <dbReference type="Proteomes" id="UP000029878"/>
    </source>
</evidence>
<dbReference type="InterPro" id="IPR006127">
    <property type="entry name" value="ZnuA-like"/>
</dbReference>
<organism evidence="6 7">
    <name type="scientific">Helicobacter trogontum</name>
    <dbReference type="NCBI Taxonomy" id="50960"/>
    <lineage>
        <taxon>Bacteria</taxon>
        <taxon>Pseudomonadati</taxon>
        <taxon>Campylobacterota</taxon>
        <taxon>Epsilonproteobacteria</taxon>
        <taxon>Campylobacterales</taxon>
        <taxon>Helicobacteraceae</taxon>
        <taxon>Helicobacter</taxon>
    </lineage>
</organism>
<dbReference type="OrthoDB" id="9810636at2"/>
<accession>A0A4U8SC82</accession>
<feature type="coiled-coil region" evidence="4">
    <location>
        <begin position="145"/>
        <end position="172"/>
    </location>
</feature>
<gene>
    <name evidence="6" type="ORF">LS81_004330</name>
</gene>
<feature type="signal peptide" evidence="5">
    <location>
        <begin position="1"/>
        <end position="21"/>
    </location>
</feature>
<name>A0A4U8SC82_9HELI</name>
<dbReference type="GO" id="GO:0046872">
    <property type="term" value="F:metal ion binding"/>
    <property type="evidence" value="ECO:0007669"/>
    <property type="project" value="InterPro"/>
</dbReference>
<evidence type="ECO:0000256" key="3">
    <source>
        <dbReference type="ARBA" id="ARBA00022729"/>
    </source>
</evidence>
<dbReference type="Pfam" id="PF01297">
    <property type="entry name" value="ZnuA"/>
    <property type="match status" value="1"/>
</dbReference>
<dbReference type="SUPFAM" id="SSF53807">
    <property type="entry name" value="Helical backbone' metal receptor"/>
    <property type="match status" value="1"/>
</dbReference>
<protein>
    <submittedName>
        <fullName evidence="6">ABC transporter</fullName>
    </submittedName>
</protein>
<dbReference type="PANTHER" id="PTHR42953">
    <property type="entry name" value="HIGH-AFFINITY ZINC UPTAKE SYSTEM PROTEIN ZNUA-RELATED"/>
    <property type="match status" value="1"/>
</dbReference>
<dbReference type="GO" id="GO:0030001">
    <property type="term" value="P:metal ion transport"/>
    <property type="evidence" value="ECO:0007669"/>
    <property type="project" value="InterPro"/>
</dbReference>
<sequence>MRKFLQIFVMLICCLYNSAHAEKRLQVSVSIPPLYFFVQEIAKSKADIVIIVPQNKNPETYEPTFKDMQALANSDIFIGIGMPFEKIWLPKILQANKQQHTLDTILLHEILEKTDQMHLWLSIENAVEITNIITIALASKDPQNAHFYSENAKELYRKLDTLQQKIKAYVQQMPRKDFIIYHPLFDEASIEYGLKEYALEQHGKTYGMKEILFLADFGKKAGIKKVFAEHDNKDITTLAKTMQAEVVLINPMSVDYIANLESIFKEISKSYE</sequence>
<comment type="similarity">
    <text evidence="1">Belongs to the bacterial solute-binding protein 9 family.</text>
</comment>
<evidence type="ECO:0000256" key="4">
    <source>
        <dbReference type="SAM" id="Coils"/>
    </source>
</evidence>
<evidence type="ECO:0000256" key="5">
    <source>
        <dbReference type="SAM" id="SignalP"/>
    </source>
</evidence>
<dbReference type="EMBL" id="JRPL02000007">
    <property type="protein sequence ID" value="TLD83611.1"/>
    <property type="molecule type" value="Genomic_DNA"/>
</dbReference>
<evidence type="ECO:0000313" key="6">
    <source>
        <dbReference type="EMBL" id="TLD83611.1"/>
    </source>
</evidence>
<dbReference type="Proteomes" id="UP000029878">
    <property type="component" value="Unassembled WGS sequence"/>
</dbReference>
<keyword evidence="2" id="KW-0813">Transport</keyword>